<dbReference type="Pfam" id="PF09538">
    <property type="entry name" value="FYDLN_acid"/>
    <property type="match status" value="1"/>
</dbReference>
<evidence type="ECO:0008006" key="4">
    <source>
        <dbReference type="Google" id="ProtNLM"/>
    </source>
</evidence>
<organism evidence="2 3">
    <name type="scientific">Candidatus Odyssella acanthamoebae</name>
    <dbReference type="NCBI Taxonomy" id="91604"/>
    <lineage>
        <taxon>Bacteria</taxon>
        <taxon>Pseudomonadati</taxon>
        <taxon>Pseudomonadota</taxon>
        <taxon>Alphaproteobacteria</taxon>
        <taxon>Holosporales</taxon>
        <taxon>Candidatus Paracaedibacteraceae</taxon>
        <taxon>Candidatus Odyssella</taxon>
    </lineage>
</organism>
<dbReference type="OrthoDB" id="9815689at2"/>
<protein>
    <recommendedName>
        <fullName evidence="4">TIGR02300 family protein</fullName>
    </recommendedName>
</protein>
<dbReference type="STRING" id="91604.ID47_06060"/>
<feature type="region of interest" description="Disordered" evidence="1">
    <location>
        <begin position="65"/>
        <end position="95"/>
    </location>
</feature>
<dbReference type="EMBL" id="CP008941">
    <property type="protein sequence ID" value="AIK96392.1"/>
    <property type="molecule type" value="Genomic_DNA"/>
</dbReference>
<dbReference type="HOGENOM" id="CLU_140210_0_0_5"/>
<dbReference type="AlphaFoldDB" id="A0A077AT67"/>
<gene>
    <name evidence="2" type="ORF">ID47_06060</name>
</gene>
<dbReference type="eggNOG" id="COG4530">
    <property type="taxonomic scope" value="Bacteria"/>
</dbReference>
<reference evidence="2 3" key="1">
    <citation type="submission" date="2014-07" db="EMBL/GenBank/DDBJ databases">
        <title>Comparative genomic insights into amoeba endosymbionts belonging to the families of Holosporaceae and Candidatus Midichloriaceae within Rickettsiales.</title>
        <authorList>
            <person name="Wang Z."/>
            <person name="Wu M."/>
        </authorList>
    </citation>
    <scope>NUCLEOTIDE SEQUENCE [LARGE SCALE GENOMIC DNA]</scope>
    <source>
        <strain evidence="2">PRA3</strain>
    </source>
</reference>
<sequence length="95" mass="10679">MVKLEWGTKRTCQSCSSRFYDLQKSPIVCPKCGSTYEILTTSRRGRKSAAKAVIEEEVLDQDVELDDSDDTLLDDEDDLDADLDDVDVAGEDEDR</sequence>
<evidence type="ECO:0000256" key="1">
    <source>
        <dbReference type="SAM" id="MobiDB-lite"/>
    </source>
</evidence>
<dbReference type="RefSeq" id="WP_038464764.1">
    <property type="nucleotide sequence ID" value="NZ_CP008941.1"/>
</dbReference>
<evidence type="ECO:0000313" key="2">
    <source>
        <dbReference type="EMBL" id="AIK96392.1"/>
    </source>
</evidence>
<proteinExistence type="predicted"/>
<dbReference type="NCBIfam" id="TIGR02300">
    <property type="entry name" value="FYDLN_acid"/>
    <property type="match status" value="1"/>
</dbReference>
<name>A0A077AT67_9PROT</name>
<evidence type="ECO:0000313" key="3">
    <source>
        <dbReference type="Proteomes" id="UP000028926"/>
    </source>
</evidence>
<keyword evidence="3" id="KW-1185">Reference proteome</keyword>
<dbReference type="InterPro" id="IPR012644">
    <property type="entry name" value="CHP02300_FYDLN_acid"/>
</dbReference>
<dbReference type="Proteomes" id="UP000028926">
    <property type="component" value="Chromosome"/>
</dbReference>
<dbReference type="KEGG" id="paca:ID47_06060"/>
<accession>A0A077AT67</accession>